<protein>
    <submittedName>
        <fullName evidence="1">Uncharacterized protein</fullName>
    </submittedName>
</protein>
<accession>A0A2B4SQ83</accession>
<gene>
    <name evidence="1" type="ORF">AWC38_SpisGene3903</name>
</gene>
<name>A0A2B4SQ83_STYPI</name>
<dbReference type="AlphaFoldDB" id="A0A2B4SQ83"/>
<sequence>MKDCVFKVTKYCADSLTDSSIRRIVDKNFHSTECSEGPAQIESSAGLPCSSSFASEANACGKTFRKIFVGDKSNSSLCAEQAKKKKCLKNLIDSDCTISFADRELLDLGFADYNPFCANNRDPGATGNDQCHGVKDISGPAGINAAVGIKPDVIDFVSKTDIARTVNLGDPFSFDCPPHGDKYGASYTWGNKENIELNRDEHIAITPVGTLHIMCVTQADVDKISGLKGIACTIVAANTIYQSGIRNVNEGSPGENSF</sequence>
<organism evidence="1 2">
    <name type="scientific">Stylophora pistillata</name>
    <name type="common">Smooth cauliflower coral</name>
    <dbReference type="NCBI Taxonomy" id="50429"/>
    <lineage>
        <taxon>Eukaryota</taxon>
        <taxon>Metazoa</taxon>
        <taxon>Cnidaria</taxon>
        <taxon>Anthozoa</taxon>
        <taxon>Hexacorallia</taxon>
        <taxon>Scleractinia</taxon>
        <taxon>Astrocoeniina</taxon>
        <taxon>Pocilloporidae</taxon>
        <taxon>Stylophora</taxon>
    </lineage>
</organism>
<dbReference type="Proteomes" id="UP000225706">
    <property type="component" value="Unassembled WGS sequence"/>
</dbReference>
<comment type="caution">
    <text evidence="1">The sequence shown here is derived from an EMBL/GenBank/DDBJ whole genome shotgun (WGS) entry which is preliminary data.</text>
</comment>
<reference evidence="2" key="1">
    <citation type="journal article" date="2017" name="bioRxiv">
        <title>Comparative analysis of the genomes of Stylophora pistillata and Acropora digitifera provides evidence for extensive differences between species of corals.</title>
        <authorList>
            <person name="Voolstra C.R."/>
            <person name="Li Y."/>
            <person name="Liew Y.J."/>
            <person name="Baumgarten S."/>
            <person name="Zoccola D."/>
            <person name="Flot J.-F."/>
            <person name="Tambutte S."/>
            <person name="Allemand D."/>
            <person name="Aranda M."/>
        </authorList>
    </citation>
    <scope>NUCLEOTIDE SEQUENCE [LARGE SCALE GENOMIC DNA]</scope>
</reference>
<dbReference type="OrthoDB" id="5952306at2759"/>
<evidence type="ECO:0000313" key="1">
    <source>
        <dbReference type="EMBL" id="PFX31233.1"/>
    </source>
</evidence>
<keyword evidence="2" id="KW-1185">Reference proteome</keyword>
<evidence type="ECO:0000313" key="2">
    <source>
        <dbReference type="Proteomes" id="UP000225706"/>
    </source>
</evidence>
<proteinExistence type="predicted"/>
<dbReference type="EMBL" id="LSMT01000038">
    <property type="protein sequence ID" value="PFX31233.1"/>
    <property type="molecule type" value="Genomic_DNA"/>
</dbReference>